<name>A0A562J0N6_9GAMM</name>
<sequence length="800" mass="90973">MESAYLSKVLLFGNKQKANIWAIFGACGIGSFCQMKTKTSLLLLWILIFCGGSLSLEAQSLSFQRDIQPIFAAKCVACHACYDAPCQLSLGSGSGLLRGATKLPVYDGVRTQDQATTRLFVDASDEFGWREKGFYSVLKAANNGSSAALLQRMLELGHSQQWPANAPLPKTLDIGINRQNVCPLPAEFNEFARKNPVLGMPFAVTGLTQDEYATLQNWLKQGAPMDEQPPQSTALEQRYINDWEQFFNARDEVRKILVSRWLYEHLFLAHLYFEGSESGHFFELVRSKTPSGQPIEPIATRRPNDDPGAEFYYRLRPIQGVIVHKTHITYALSPQKLERIQALFLGEDWSTHWTPNYGTYEQANPFLIFAAIPARARYQFMLDDAEYFVRTFILGPVCRGQIATDVIRDNFWVMFQDPQQDLFVTDALFRSQTMPLLQLPGLTGSLAELPLLWQSFRSKRNSYAQLRRERYAKAPAPDWSHLWQANDNALLSIFRHHDSASVHKGLVGGVPQTLWLIDFPLFERIYYLLVVNFDVFGSVAHQAQTRLHFDLLRNGAEKNFLRLMPKEQRQSLLDDWYQGSGQLRVWLDYPALDVTTPTGLALSKADARQEFALLLLERLSAINAAPDPINRCVQGNCHRPDLPPDLAKAEQGLARLSDKPASLLPVIKYLPEATLLRVTLPDGQREVYSLLRNRAHTNVAFMLGESYRYQPDLDTLTLYPGVLSSYPNFIFSLPASEAVQFVDTLQQVQDEAAFLQLVARWGIRRTHPEFWHHFHDLKAYVNERDPIAVGILDMNRYQDF</sequence>
<accession>A0A562J0N6</accession>
<dbReference type="InterPro" id="IPR010706">
    <property type="entry name" value="Fatty_acid_cis-trans_isomerase"/>
</dbReference>
<dbReference type="Pfam" id="PF06934">
    <property type="entry name" value="CTI"/>
    <property type="match status" value="1"/>
</dbReference>
<dbReference type="AlphaFoldDB" id="A0A562J0N6"/>
<keyword evidence="1" id="KW-1133">Transmembrane helix</keyword>
<reference evidence="2 3" key="1">
    <citation type="submission" date="2019-07" db="EMBL/GenBank/DDBJ databases">
        <title>Genomic Encyclopedia of Type Strains, Phase I: the one thousand microbial genomes (KMG-I) project.</title>
        <authorList>
            <person name="Kyrpides N."/>
        </authorList>
    </citation>
    <scope>NUCLEOTIDE SEQUENCE [LARGE SCALE GENOMIC DNA]</scope>
    <source>
        <strain evidence="2 3">DSM 375</strain>
    </source>
</reference>
<evidence type="ECO:0000313" key="3">
    <source>
        <dbReference type="Proteomes" id="UP000319627"/>
    </source>
</evidence>
<dbReference type="GO" id="GO:0016853">
    <property type="term" value="F:isomerase activity"/>
    <property type="evidence" value="ECO:0007669"/>
    <property type="project" value="UniProtKB-KW"/>
</dbReference>
<protein>
    <submittedName>
        <fullName evidence="2">Fatty acid cis/trans isomerase CTI</fullName>
    </submittedName>
</protein>
<proteinExistence type="predicted"/>
<dbReference type="Proteomes" id="UP000319627">
    <property type="component" value="Unassembled WGS sequence"/>
</dbReference>
<evidence type="ECO:0000313" key="2">
    <source>
        <dbReference type="EMBL" id="TWH76839.1"/>
    </source>
</evidence>
<gene>
    <name evidence="2" type="ORF">LX59_00884</name>
</gene>
<feature type="transmembrane region" description="Helical" evidence="1">
    <location>
        <begin position="42"/>
        <end position="61"/>
    </location>
</feature>
<dbReference type="EMBL" id="VLKG01000002">
    <property type="protein sequence ID" value="TWH76839.1"/>
    <property type="molecule type" value="Genomic_DNA"/>
</dbReference>
<comment type="caution">
    <text evidence="2">The sequence shown here is derived from an EMBL/GenBank/DDBJ whole genome shotgun (WGS) entry which is preliminary data.</text>
</comment>
<keyword evidence="1" id="KW-0472">Membrane</keyword>
<keyword evidence="2" id="KW-0413">Isomerase</keyword>
<evidence type="ECO:0000256" key="1">
    <source>
        <dbReference type="SAM" id="Phobius"/>
    </source>
</evidence>
<organism evidence="2 3">
    <name type="scientific">Azomonas agilis</name>
    <dbReference type="NCBI Taxonomy" id="116849"/>
    <lineage>
        <taxon>Bacteria</taxon>
        <taxon>Pseudomonadati</taxon>
        <taxon>Pseudomonadota</taxon>
        <taxon>Gammaproteobacteria</taxon>
        <taxon>Pseudomonadales</taxon>
        <taxon>Pseudomonadaceae</taxon>
        <taxon>Azomonas</taxon>
    </lineage>
</organism>
<keyword evidence="1" id="KW-0812">Transmembrane</keyword>
<keyword evidence="3" id="KW-1185">Reference proteome</keyword>